<dbReference type="AlphaFoldDB" id="A0LBS5"/>
<keyword evidence="2" id="KW-1185">Reference proteome</keyword>
<reference evidence="1 2" key="2">
    <citation type="journal article" date="2012" name="Int. J. Syst. Evol. Microbiol.">
        <title>Magnetococcus marinus gen. nov., sp. nov., a marine, magnetotactic bacterium that represents a novel lineage (Magnetococcaceae fam. nov.; Magnetococcales ord. nov.) at the base of the Alphaproteobacteria.</title>
        <authorList>
            <person name="Bazylinski D.A."/>
            <person name="Williams T.J."/>
            <person name="Lefevre C.T."/>
            <person name="Berg R.J."/>
            <person name="Zhang C.L."/>
            <person name="Bowser S.S."/>
            <person name="Dean A.J."/>
            <person name="Beveridge T.J."/>
        </authorList>
    </citation>
    <scope>NUCLEOTIDE SEQUENCE [LARGE SCALE GENOMIC DNA]</scope>
    <source>
        <strain evidence="2">ATCC BAA-1437 / JCM 17883 / MC-1</strain>
    </source>
</reference>
<protein>
    <recommendedName>
        <fullName evidence="3">Bacteriophage-related protein</fullName>
    </recommendedName>
</protein>
<proteinExistence type="predicted"/>
<accession>A0LBS5</accession>
<sequence length="144" mass="15938">MDMTLSQDGTTLHIHIPMRLRRHGGKKMIVTSDGEHITPSPAPLPSAQLDDPLVKALIKARRWQKQLEEGEIGTIKELAEKEGVDSSLLSRTLRLNALAPDIVSAIMTGTAPNQVSLESLRQTIPHAWEEQRILFGMALVHQPI</sequence>
<dbReference type="EMBL" id="CP000471">
    <property type="protein sequence ID" value="ABK45418.1"/>
    <property type="molecule type" value="Genomic_DNA"/>
</dbReference>
<dbReference type="Proteomes" id="UP000002586">
    <property type="component" value="Chromosome"/>
</dbReference>
<gene>
    <name evidence="1" type="ordered locus">Mmc1_2927</name>
</gene>
<dbReference type="RefSeq" id="WP_011714482.1">
    <property type="nucleotide sequence ID" value="NC_008576.1"/>
</dbReference>
<evidence type="ECO:0008006" key="3">
    <source>
        <dbReference type="Google" id="ProtNLM"/>
    </source>
</evidence>
<evidence type="ECO:0000313" key="2">
    <source>
        <dbReference type="Proteomes" id="UP000002586"/>
    </source>
</evidence>
<dbReference type="HOGENOM" id="CLU_132664_0_0_5"/>
<reference evidence="2" key="1">
    <citation type="journal article" date="2009" name="Appl. Environ. Microbiol.">
        <title>Complete genome sequence of the chemolithoautotrophic marine magnetotactic coccus strain MC-1.</title>
        <authorList>
            <person name="Schubbe S."/>
            <person name="Williams T.J."/>
            <person name="Xie G."/>
            <person name="Kiss H.E."/>
            <person name="Brettin T.S."/>
            <person name="Martinez D."/>
            <person name="Ross C.A."/>
            <person name="Schuler D."/>
            <person name="Cox B.L."/>
            <person name="Nealson K.H."/>
            <person name="Bazylinski D.A."/>
        </authorList>
    </citation>
    <scope>NUCLEOTIDE SEQUENCE [LARGE SCALE GENOMIC DNA]</scope>
    <source>
        <strain evidence="2">ATCC BAA-1437 / JCM 17883 / MC-1</strain>
    </source>
</reference>
<evidence type="ECO:0000313" key="1">
    <source>
        <dbReference type="EMBL" id="ABK45418.1"/>
    </source>
</evidence>
<dbReference type="OrthoDB" id="1550462at2"/>
<name>A0LBS5_MAGMM</name>
<dbReference type="Gene3D" id="1.10.10.2830">
    <property type="match status" value="1"/>
</dbReference>
<dbReference type="KEGG" id="mgm:Mmc1_2927"/>
<dbReference type="SUPFAM" id="SSF109709">
    <property type="entry name" value="KorB DNA-binding domain-like"/>
    <property type="match status" value="1"/>
</dbReference>
<organism evidence="1 2">
    <name type="scientific">Magnetococcus marinus (strain ATCC BAA-1437 / JCM 17883 / MC-1)</name>
    <dbReference type="NCBI Taxonomy" id="156889"/>
    <lineage>
        <taxon>Bacteria</taxon>
        <taxon>Pseudomonadati</taxon>
        <taxon>Pseudomonadota</taxon>
        <taxon>Magnetococcia</taxon>
        <taxon>Magnetococcales</taxon>
        <taxon>Magnetococcaceae</taxon>
        <taxon>Magnetococcus</taxon>
    </lineage>
</organism>
<dbReference type="STRING" id="156889.Mmc1_2927"/>
<dbReference type="eggNOG" id="COG1961">
    <property type="taxonomic scope" value="Bacteria"/>
</dbReference>